<dbReference type="SMART" id="SM00487">
    <property type="entry name" value="DEXDc"/>
    <property type="match status" value="1"/>
</dbReference>
<comment type="caution">
    <text evidence="12">The sequence shown here is derived from an EMBL/GenBank/DDBJ whole genome shotgun (WGS) entry which is preliminary data.</text>
</comment>
<keyword evidence="7 10" id="KW-0378">Hydrolase</keyword>
<dbReference type="InterPro" id="IPR040980">
    <property type="entry name" value="SWI2_SNF2"/>
</dbReference>
<dbReference type="PROSITE" id="PS51192">
    <property type="entry name" value="HELICASE_ATP_BIND_1"/>
    <property type="match status" value="1"/>
</dbReference>
<evidence type="ECO:0000256" key="9">
    <source>
        <dbReference type="ARBA" id="ARBA00023125"/>
    </source>
</evidence>
<dbReference type="Gene3D" id="3.90.1570.50">
    <property type="match status" value="1"/>
</dbReference>
<keyword evidence="8 10" id="KW-0067">ATP-binding</keyword>
<dbReference type="PANTHER" id="PTHR30195">
    <property type="entry name" value="TYPE I SITE-SPECIFIC DEOXYRIBONUCLEASE PROTEIN SUBUNIT M AND R"/>
    <property type="match status" value="1"/>
</dbReference>
<dbReference type="Proteomes" id="UP000674217">
    <property type="component" value="Unassembled WGS sequence"/>
</dbReference>
<dbReference type="InterPro" id="IPR051268">
    <property type="entry name" value="Type-I_R_enzyme_R_subunit"/>
</dbReference>
<evidence type="ECO:0000256" key="5">
    <source>
        <dbReference type="ARBA" id="ARBA00022747"/>
    </source>
</evidence>
<gene>
    <name evidence="12" type="ORF">J3S90_09080</name>
</gene>
<evidence type="ECO:0000256" key="6">
    <source>
        <dbReference type="ARBA" id="ARBA00022759"/>
    </source>
</evidence>
<dbReference type="CDD" id="cd18800">
    <property type="entry name" value="SF2_C_EcoR124I-like"/>
    <property type="match status" value="1"/>
</dbReference>
<name>A0ABS5CTK3_9FLAO</name>
<keyword evidence="6 12" id="KW-0255">Endonuclease</keyword>
<evidence type="ECO:0000256" key="2">
    <source>
        <dbReference type="ARBA" id="ARBA00008598"/>
    </source>
</evidence>
<evidence type="ECO:0000313" key="13">
    <source>
        <dbReference type="Proteomes" id="UP000674217"/>
    </source>
</evidence>
<dbReference type="SUPFAM" id="SSF52540">
    <property type="entry name" value="P-loop containing nucleoside triphosphate hydrolases"/>
    <property type="match status" value="2"/>
</dbReference>
<comment type="function">
    <text evidence="10">Subunit R is required for both nuclease and ATPase activities, but not for modification.</text>
</comment>
<dbReference type="InterPro" id="IPR021810">
    <property type="entry name" value="T1RH-like_C"/>
</dbReference>
<evidence type="ECO:0000313" key="12">
    <source>
        <dbReference type="EMBL" id="MBP4141955.1"/>
    </source>
</evidence>
<keyword evidence="13" id="KW-1185">Reference proteome</keyword>
<dbReference type="Pfam" id="PF18766">
    <property type="entry name" value="SWI2_SNF2"/>
    <property type="match status" value="1"/>
</dbReference>
<dbReference type="InterPro" id="IPR007409">
    <property type="entry name" value="Restrct_endonuc_type1_HsdR_N"/>
</dbReference>
<evidence type="ECO:0000256" key="10">
    <source>
        <dbReference type="RuleBase" id="RU364115"/>
    </source>
</evidence>
<dbReference type="Pfam" id="PF11867">
    <property type="entry name" value="T1RH-like_C"/>
    <property type="match status" value="1"/>
</dbReference>
<proteinExistence type="inferred from homology"/>
<evidence type="ECO:0000256" key="7">
    <source>
        <dbReference type="ARBA" id="ARBA00022801"/>
    </source>
</evidence>
<dbReference type="Pfam" id="PF22679">
    <property type="entry name" value="T1R_D3-like"/>
    <property type="match status" value="1"/>
</dbReference>
<comment type="subunit">
    <text evidence="10">The type I restriction/modification system is composed of three polypeptides R, M and S.</text>
</comment>
<dbReference type="PANTHER" id="PTHR30195:SF15">
    <property type="entry name" value="TYPE I RESTRICTION ENZYME HINDI ENDONUCLEASE SUBUNIT"/>
    <property type="match status" value="1"/>
</dbReference>
<keyword evidence="4 10" id="KW-0547">Nucleotide-binding</keyword>
<reference evidence="12 13" key="1">
    <citation type="submission" date="2021-03" db="EMBL/GenBank/DDBJ databases">
        <title>Flavobacterium Flabelliformis Sp. Nov. And Flavobacterium Geliluteum Sp. Nov., Two Novel Multidrug Resistant Psychrophilic Species Isolated From Antarctica.</title>
        <authorList>
            <person name="Kralova S."/>
            <person name="Busse H.J."/>
            <person name="Bezdicek M."/>
            <person name="Nykrynova M."/>
            <person name="Kroupova E."/>
            <person name="Krsek D."/>
            <person name="Sedlacek I."/>
        </authorList>
    </citation>
    <scope>NUCLEOTIDE SEQUENCE [LARGE SCALE GENOMIC DNA]</scope>
    <source>
        <strain evidence="12 13">P4023</strain>
    </source>
</reference>
<dbReference type="Pfam" id="PF04313">
    <property type="entry name" value="HSDR_N"/>
    <property type="match status" value="1"/>
</dbReference>
<dbReference type="InterPro" id="IPR004473">
    <property type="entry name" value="Restrct_endonuc_typeI_HsdR"/>
</dbReference>
<dbReference type="NCBIfam" id="TIGR00348">
    <property type="entry name" value="hsdR"/>
    <property type="match status" value="1"/>
</dbReference>
<keyword evidence="3" id="KW-0540">Nuclease</keyword>
<dbReference type="Gene3D" id="3.40.50.300">
    <property type="entry name" value="P-loop containing nucleotide triphosphate hydrolases"/>
    <property type="match status" value="2"/>
</dbReference>
<dbReference type="RefSeq" id="WP_210645926.1">
    <property type="nucleotide sequence ID" value="NZ_JAGFBU010000003.1"/>
</dbReference>
<accession>A0ABS5CTK3</accession>
<organism evidence="12 13">
    <name type="scientific">Flavobacterium flabelliforme</name>
    <dbReference type="NCBI Taxonomy" id="2816119"/>
    <lineage>
        <taxon>Bacteria</taxon>
        <taxon>Pseudomonadati</taxon>
        <taxon>Bacteroidota</taxon>
        <taxon>Flavobacteriia</taxon>
        <taxon>Flavobacteriales</taxon>
        <taxon>Flavobacteriaceae</taxon>
        <taxon>Flavobacterium</taxon>
    </lineage>
</organism>
<dbReference type="CDD" id="cd22332">
    <property type="entry name" value="HsdR_N"/>
    <property type="match status" value="1"/>
</dbReference>
<evidence type="ECO:0000256" key="4">
    <source>
        <dbReference type="ARBA" id="ARBA00022741"/>
    </source>
</evidence>
<evidence type="ECO:0000259" key="11">
    <source>
        <dbReference type="PROSITE" id="PS51192"/>
    </source>
</evidence>
<evidence type="ECO:0000256" key="1">
    <source>
        <dbReference type="ARBA" id="ARBA00000851"/>
    </source>
</evidence>
<dbReference type="InterPro" id="IPR055180">
    <property type="entry name" value="HsdR_RecA-like_helicase_dom_2"/>
</dbReference>
<dbReference type="EC" id="3.1.21.3" evidence="10"/>
<feature type="domain" description="Helicase ATP-binding" evidence="11">
    <location>
        <begin position="293"/>
        <end position="474"/>
    </location>
</feature>
<protein>
    <recommendedName>
        <fullName evidence="10">Type I restriction enzyme endonuclease subunit</fullName>
        <shortName evidence="10">R protein</shortName>
        <ecNumber evidence="10">3.1.21.3</ecNumber>
    </recommendedName>
</protein>
<dbReference type="GO" id="GO:0004519">
    <property type="term" value="F:endonuclease activity"/>
    <property type="evidence" value="ECO:0007669"/>
    <property type="project" value="UniProtKB-KW"/>
</dbReference>
<dbReference type="InterPro" id="IPR014001">
    <property type="entry name" value="Helicase_ATP-bd"/>
</dbReference>
<comment type="catalytic activity">
    <reaction evidence="1 10">
        <text>Endonucleolytic cleavage of DNA to give random double-stranded fragments with terminal 5'-phosphates, ATP is simultaneously hydrolyzed.</text>
        <dbReference type="EC" id="3.1.21.3"/>
    </reaction>
</comment>
<keyword evidence="9 10" id="KW-0238">DNA-binding</keyword>
<sequence length="1065" mass="122947">MKFTESQLEKAFISLLQEEKMTHLVGAQVRQTEYQGTSEPETVYGHIVSEKVLIIEDLKAYLRTNYAVENITENEIDSIVRDLERLPSSDLYETNKVIMKMVCDGFLLKREDRSQKDFYVQLIDYSEEDKNIYKIVNQLAIKGYEMRIPDLILYLNGLPLVVFEFKTAIQENTTIHDAYKQLTTRYKRDIPELFKYNAFCVISDGVNTKAGSFFAPYEFFYAWRKIEGMQKEVDGIDAMFTLIQGMFNRNRLRDIIQNFIYLPDSSKKNEKIVCRYPQYYAATKLFENIKKHQRPEGDGKGGTYFGTTGCGKSYTMLFLSRLLMKSTYFGSPTIILITDRTDLDDQLSGQFTNAKGFVGDETIVSVESRSNLRELLQGRNSGGVFLTTIHKFTEDTKLLTNRTNVICISDEAHRSQTNLDQKIKVTEKGVTKTFGFAKYLHDSLPNATYVGFTGTPIDATIDVFGEIVDAYTMTESVADEITVRIVYEGRAAKVLLNNHKLQDIENYYNQCAEDGSNENQIEESKKAMTQMNAIIGDPARLKTVAEDFVNHYENRIAEGATVKGKAMFVCSSRTIAFELYKNITALRPEWAEIKISDGSVELTEKEKRKIKPSQRIKMVMTRGKDDEEEMYNLLGTKDDRKEMDRQFKNEKSNFKIAIVVDMWLTGFDVPFLDTMYIDKPIQRHNLIQTISRVNRKYEGKEKGLVVDYIGIKKQLNLALAMYSKADHDNIEDIEQSIVVTKDQLDLLNKLFHKFDKTNYFSGSPIEQLHTLNKAVEFVQLTQDLEKRFMYIVKRLKSAYDICCGSGAFKETERDTIHFYLAVRSIVFKLTKGEAPDTAQMNNRVRQMLQEAIESNGVEEIFKLGEDNQTEVDIFSDDYMAKIDKIKLPNTKIKLLQKLLAKAIDDIKKINKITGIDFSKRLQAIVDRYNERKESDVLNSEVLEEFTDEIIDLYYALKKEKESFKDLGIDIEEKAFYDILKALAKKYDFVYPEDKLLILAQRVKDVVDDLTKYTDWSKREDIKAELKADLIVLLAENGCPPVDRDEIYKEIFEQAENFKKYSNKVK</sequence>
<comment type="similarity">
    <text evidence="2 10">Belongs to the HsdR family.</text>
</comment>
<evidence type="ECO:0000256" key="3">
    <source>
        <dbReference type="ARBA" id="ARBA00022722"/>
    </source>
</evidence>
<keyword evidence="5 10" id="KW-0680">Restriction system</keyword>
<evidence type="ECO:0000256" key="8">
    <source>
        <dbReference type="ARBA" id="ARBA00022840"/>
    </source>
</evidence>
<dbReference type="EMBL" id="JAGFBU010000003">
    <property type="protein sequence ID" value="MBP4141955.1"/>
    <property type="molecule type" value="Genomic_DNA"/>
</dbReference>
<dbReference type="InterPro" id="IPR027417">
    <property type="entry name" value="P-loop_NTPase"/>
</dbReference>